<dbReference type="Gene3D" id="2.40.70.10">
    <property type="entry name" value="Acid Proteases"/>
    <property type="match status" value="1"/>
</dbReference>
<proteinExistence type="predicted"/>
<protein>
    <submittedName>
        <fullName evidence="1">Uncharacterized protein</fullName>
    </submittedName>
</protein>
<name>A0AAV2RPI2_MEGNR</name>
<accession>A0AAV2RPI2</accession>
<dbReference type="Proteomes" id="UP001497623">
    <property type="component" value="Unassembled WGS sequence"/>
</dbReference>
<dbReference type="AlphaFoldDB" id="A0AAV2RPI2"/>
<reference evidence="1 2" key="1">
    <citation type="submission" date="2024-05" db="EMBL/GenBank/DDBJ databases">
        <authorList>
            <person name="Wallberg A."/>
        </authorList>
    </citation>
    <scope>NUCLEOTIDE SEQUENCE [LARGE SCALE GENOMIC DNA]</scope>
</reference>
<sequence>YEPKGFIAEVAGGRRDPPRVSVPLFLDEVPYSRSSLPPLVTVEVHGTEVAALIHTACHISLISTRLVVELGVRQDVLPDTSVPPNPLSSGGLASPWLVEGKLRYVELSLKGVKHVTQLHVARELPSDLVLGCDFLKKAQLKICFSENAVMLPSTTGTSEVRLSFLTSKELTQHQNRTGTGGGINNARAYSSNY</sequence>
<evidence type="ECO:0000313" key="2">
    <source>
        <dbReference type="Proteomes" id="UP001497623"/>
    </source>
</evidence>
<comment type="caution">
    <text evidence="1">The sequence shown here is derived from an EMBL/GenBank/DDBJ whole genome shotgun (WGS) entry which is preliminary data.</text>
</comment>
<keyword evidence="2" id="KW-1185">Reference proteome</keyword>
<dbReference type="CDD" id="cd00303">
    <property type="entry name" value="retropepsin_like"/>
    <property type="match status" value="1"/>
</dbReference>
<dbReference type="SUPFAM" id="SSF50630">
    <property type="entry name" value="Acid proteases"/>
    <property type="match status" value="1"/>
</dbReference>
<evidence type="ECO:0000313" key="1">
    <source>
        <dbReference type="EMBL" id="CAL4128336.1"/>
    </source>
</evidence>
<gene>
    <name evidence="1" type="ORF">MNOR_LOCUS26029</name>
</gene>
<feature type="non-terminal residue" evidence="1">
    <location>
        <position position="1"/>
    </location>
</feature>
<dbReference type="InterPro" id="IPR021109">
    <property type="entry name" value="Peptidase_aspartic_dom_sf"/>
</dbReference>
<organism evidence="1 2">
    <name type="scientific">Meganyctiphanes norvegica</name>
    <name type="common">Northern krill</name>
    <name type="synonym">Thysanopoda norvegica</name>
    <dbReference type="NCBI Taxonomy" id="48144"/>
    <lineage>
        <taxon>Eukaryota</taxon>
        <taxon>Metazoa</taxon>
        <taxon>Ecdysozoa</taxon>
        <taxon>Arthropoda</taxon>
        <taxon>Crustacea</taxon>
        <taxon>Multicrustacea</taxon>
        <taxon>Malacostraca</taxon>
        <taxon>Eumalacostraca</taxon>
        <taxon>Eucarida</taxon>
        <taxon>Euphausiacea</taxon>
        <taxon>Euphausiidae</taxon>
        <taxon>Meganyctiphanes</taxon>
    </lineage>
</organism>
<dbReference type="EMBL" id="CAXKWB010025515">
    <property type="protein sequence ID" value="CAL4128336.1"/>
    <property type="molecule type" value="Genomic_DNA"/>
</dbReference>